<evidence type="ECO:0000313" key="4">
    <source>
        <dbReference type="Proteomes" id="UP001430290"/>
    </source>
</evidence>
<sequence length="159" mass="16906">QPNSSFKPTPLHGIVLSFGVRLLSLRLHLVAARLNSGVRSPMKVFLKSLLVLVFLAASIPAAAGKGHLGFTVHYTLKRSAFDAKLDRVVVTKVRENSPAMRAGLMPGDVIEFLNGSIVAGASARKLDKEMSAVQAGDNVKMTVLRSGKKVAISMIAGET</sequence>
<gene>
    <name evidence="3" type="ORF">K7B09_12925</name>
</gene>
<keyword evidence="1" id="KW-0472">Membrane</keyword>
<evidence type="ECO:0000259" key="2">
    <source>
        <dbReference type="PROSITE" id="PS50106"/>
    </source>
</evidence>
<evidence type="ECO:0000256" key="1">
    <source>
        <dbReference type="SAM" id="Phobius"/>
    </source>
</evidence>
<feature type="transmembrane region" description="Helical" evidence="1">
    <location>
        <begin position="12"/>
        <end position="32"/>
    </location>
</feature>
<protein>
    <submittedName>
        <fullName evidence="3">PDZ domain-containing protein</fullName>
    </submittedName>
</protein>
<dbReference type="Pfam" id="PF13180">
    <property type="entry name" value="PDZ_2"/>
    <property type="match status" value="1"/>
</dbReference>
<dbReference type="EMBL" id="JAIQDJ010000033">
    <property type="protein sequence ID" value="MBZ4187225.1"/>
    <property type="molecule type" value="Genomic_DNA"/>
</dbReference>
<feature type="domain" description="PDZ" evidence="2">
    <location>
        <begin position="65"/>
        <end position="122"/>
    </location>
</feature>
<dbReference type="SMART" id="SM00228">
    <property type="entry name" value="PDZ"/>
    <property type="match status" value="1"/>
</dbReference>
<dbReference type="Gene3D" id="2.30.42.10">
    <property type="match status" value="1"/>
</dbReference>
<evidence type="ECO:0000313" key="3">
    <source>
        <dbReference type="EMBL" id="MBZ4187225.1"/>
    </source>
</evidence>
<name>A0ABS7THC7_9GAMM</name>
<keyword evidence="4" id="KW-1185">Reference proteome</keyword>
<organism evidence="3 4">
    <name type="scientific">Thermomonas beijingensis</name>
    <dbReference type="NCBI Taxonomy" id="2872701"/>
    <lineage>
        <taxon>Bacteria</taxon>
        <taxon>Pseudomonadati</taxon>
        <taxon>Pseudomonadota</taxon>
        <taxon>Gammaproteobacteria</taxon>
        <taxon>Lysobacterales</taxon>
        <taxon>Lysobacteraceae</taxon>
        <taxon>Thermomonas</taxon>
    </lineage>
</organism>
<dbReference type="Proteomes" id="UP001430290">
    <property type="component" value="Unassembled WGS sequence"/>
</dbReference>
<keyword evidence="1" id="KW-0812">Transmembrane</keyword>
<proteinExistence type="predicted"/>
<reference evidence="3" key="1">
    <citation type="submission" date="2021-09" db="EMBL/GenBank/DDBJ databases">
        <authorList>
            <person name="Wu T."/>
            <person name="Guo S.Z."/>
        </authorList>
    </citation>
    <scope>NUCLEOTIDE SEQUENCE</scope>
    <source>
        <strain evidence="3">RSS-23</strain>
    </source>
</reference>
<dbReference type="InterPro" id="IPR001478">
    <property type="entry name" value="PDZ"/>
</dbReference>
<dbReference type="PROSITE" id="PS50106">
    <property type="entry name" value="PDZ"/>
    <property type="match status" value="1"/>
</dbReference>
<feature type="non-terminal residue" evidence="3">
    <location>
        <position position="1"/>
    </location>
</feature>
<accession>A0ABS7THC7</accession>
<dbReference type="InterPro" id="IPR036034">
    <property type="entry name" value="PDZ_sf"/>
</dbReference>
<dbReference type="SUPFAM" id="SSF50156">
    <property type="entry name" value="PDZ domain-like"/>
    <property type="match status" value="1"/>
</dbReference>
<feature type="transmembrane region" description="Helical" evidence="1">
    <location>
        <begin position="44"/>
        <end position="63"/>
    </location>
</feature>
<dbReference type="RefSeq" id="WP_223629891.1">
    <property type="nucleotide sequence ID" value="NZ_JAIQDJ010000033.1"/>
</dbReference>
<comment type="caution">
    <text evidence="3">The sequence shown here is derived from an EMBL/GenBank/DDBJ whole genome shotgun (WGS) entry which is preliminary data.</text>
</comment>
<keyword evidence="1" id="KW-1133">Transmembrane helix</keyword>